<gene>
    <name evidence="2" type="ORF">CC1G_05560</name>
</gene>
<dbReference type="VEuPathDB" id="FungiDB:CC1G_05560"/>
<dbReference type="Proteomes" id="UP000001861">
    <property type="component" value="Unassembled WGS sequence"/>
</dbReference>
<reference evidence="2 3" key="1">
    <citation type="journal article" date="2010" name="Proc. Natl. Acad. Sci. U.S.A.">
        <title>Insights into evolution of multicellular fungi from the assembled chromosomes of the mushroom Coprinopsis cinerea (Coprinus cinereus).</title>
        <authorList>
            <person name="Stajich J.E."/>
            <person name="Wilke S.K."/>
            <person name="Ahren D."/>
            <person name="Au C.H."/>
            <person name="Birren B.W."/>
            <person name="Borodovsky M."/>
            <person name="Burns C."/>
            <person name="Canback B."/>
            <person name="Casselton L.A."/>
            <person name="Cheng C.K."/>
            <person name="Deng J."/>
            <person name="Dietrich F.S."/>
            <person name="Fargo D.C."/>
            <person name="Farman M.L."/>
            <person name="Gathman A.C."/>
            <person name="Goldberg J."/>
            <person name="Guigo R."/>
            <person name="Hoegger P.J."/>
            <person name="Hooker J.B."/>
            <person name="Huggins A."/>
            <person name="James T.Y."/>
            <person name="Kamada T."/>
            <person name="Kilaru S."/>
            <person name="Kodira C."/>
            <person name="Kues U."/>
            <person name="Kupfer D."/>
            <person name="Kwan H.S."/>
            <person name="Lomsadze A."/>
            <person name="Li W."/>
            <person name="Lilly W.W."/>
            <person name="Ma L.J."/>
            <person name="Mackey A.J."/>
            <person name="Manning G."/>
            <person name="Martin F."/>
            <person name="Muraguchi H."/>
            <person name="Natvig D.O."/>
            <person name="Palmerini H."/>
            <person name="Ramesh M.A."/>
            <person name="Rehmeyer C.J."/>
            <person name="Roe B.A."/>
            <person name="Shenoy N."/>
            <person name="Stanke M."/>
            <person name="Ter-Hovhannisyan V."/>
            <person name="Tunlid A."/>
            <person name="Velagapudi R."/>
            <person name="Vision T.J."/>
            <person name="Zeng Q."/>
            <person name="Zolan M.E."/>
            <person name="Pukkila P.J."/>
        </authorList>
    </citation>
    <scope>NUCLEOTIDE SEQUENCE [LARGE SCALE GENOMIC DNA]</scope>
    <source>
        <strain evidence="3">Okayama-7 / 130 / ATCC MYA-4618 / FGSC 9003</strain>
    </source>
</reference>
<name>A8P1E4_COPC7</name>
<feature type="compositionally biased region" description="Acidic residues" evidence="1">
    <location>
        <begin position="149"/>
        <end position="163"/>
    </location>
</feature>
<protein>
    <submittedName>
        <fullName evidence="2">Uncharacterized protein</fullName>
    </submittedName>
</protein>
<dbReference type="KEGG" id="cci:CC1G_05560"/>
<feature type="compositionally biased region" description="Basic and acidic residues" evidence="1">
    <location>
        <begin position="138"/>
        <end position="148"/>
    </location>
</feature>
<dbReference type="InParanoid" id="A8P1E4"/>
<dbReference type="RefSeq" id="XP_001838079.1">
    <property type="nucleotide sequence ID" value="XM_001838027.1"/>
</dbReference>
<evidence type="ECO:0000256" key="1">
    <source>
        <dbReference type="SAM" id="MobiDB-lite"/>
    </source>
</evidence>
<dbReference type="GeneID" id="6014648"/>
<comment type="caution">
    <text evidence="2">The sequence shown here is derived from an EMBL/GenBank/DDBJ whole genome shotgun (WGS) entry which is preliminary data.</text>
</comment>
<sequence>MSNSFVIPAVCITGGLYLSPQAGQIINPRQPLNITWNPACFDASTTSAVDIYLFAPGFTGSGTGDTESGNNDTDEPLVHVWSDFPLALGPQNFDLDATWWGEEQEQELQLNIVAHGQPVSESELPAGPVFTARMAPRGGKDEDSAGKDEDGDDEEEDEEDGEEGKDSKGSAVSRGAGKTVLATAAMLVAPLLLAAL</sequence>
<dbReference type="EMBL" id="AACS02000013">
    <property type="protein sequence ID" value="EAU83656.1"/>
    <property type="molecule type" value="Genomic_DNA"/>
</dbReference>
<dbReference type="OrthoDB" id="3363836at2759"/>
<evidence type="ECO:0000313" key="3">
    <source>
        <dbReference type="Proteomes" id="UP000001861"/>
    </source>
</evidence>
<feature type="region of interest" description="Disordered" evidence="1">
    <location>
        <begin position="130"/>
        <end position="175"/>
    </location>
</feature>
<keyword evidence="3" id="KW-1185">Reference proteome</keyword>
<proteinExistence type="predicted"/>
<dbReference type="AlphaFoldDB" id="A8P1E4"/>
<accession>A8P1E4</accession>
<evidence type="ECO:0000313" key="2">
    <source>
        <dbReference type="EMBL" id="EAU83656.1"/>
    </source>
</evidence>
<organism evidence="2 3">
    <name type="scientific">Coprinopsis cinerea (strain Okayama-7 / 130 / ATCC MYA-4618 / FGSC 9003)</name>
    <name type="common">Inky cap fungus</name>
    <name type="synonym">Hormographiella aspergillata</name>
    <dbReference type="NCBI Taxonomy" id="240176"/>
    <lineage>
        <taxon>Eukaryota</taxon>
        <taxon>Fungi</taxon>
        <taxon>Dikarya</taxon>
        <taxon>Basidiomycota</taxon>
        <taxon>Agaricomycotina</taxon>
        <taxon>Agaricomycetes</taxon>
        <taxon>Agaricomycetidae</taxon>
        <taxon>Agaricales</taxon>
        <taxon>Agaricineae</taxon>
        <taxon>Psathyrellaceae</taxon>
        <taxon>Coprinopsis</taxon>
    </lineage>
</organism>